<keyword evidence="4" id="KW-1185">Reference proteome</keyword>
<feature type="transmembrane region" description="Helical" evidence="2">
    <location>
        <begin position="168"/>
        <end position="188"/>
    </location>
</feature>
<feature type="region of interest" description="Disordered" evidence="1">
    <location>
        <begin position="402"/>
        <end position="445"/>
    </location>
</feature>
<feature type="compositionally biased region" description="Low complexity" evidence="1">
    <location>
        <begin position="426"/>
        <end position="444"/>
    </location>
</feature>
<sequence>MRDPRDRDTFVRPCINHTAPQSGSVDYLATSESSLSALTIKYKRSKSIASLQKGGLEMGLRGTSEKGRAGRMRSRTSTVGRASIVACQNVLLWMSLYVAASTDYILILRVVNVNDIPSVVLYLVASTLSLSYLLLQNTTTHLRVRARNMAQCERVDSFQRLATHVLRLLVTIWMIACGLTITFTFTAARTPLCASSNRTSKIHALPLDVGRTCIINRVTILTSLVAFIASGFLFILLHKVNEPYRCHLFGIVEEHKLLPLFLPYKQKQGHATPSEMSFKCRSSTSLQPPTESTAHLIASAPNQPYGLGIYAGRSSAPPSLLRPRPSLISIRSHTSLYLPPPPSSPLPPLPAYIPKQHHVPNSLHRAIHPPKRPYRPGDSVRIVRPAPTLSCQTLKVLNRSESVSSVYSRSTSGESRRSITPVARPSMSGRTTSSSSSTSTMKRSPLGIMTLAEQPEAVVVSLRKTVLVDAKPRSQRSFSSSASTKTKVTARTRTFSDSSVENVKPLNLDKCLWTRTSNRIDSRLRGYVESQNRIREQSIKIEPPFVHERKDSGAGEML</sequence>
<dbReference type="EMBL" id="LFZO01000094">
    <property type="protein sequence ID" value="KXT14103.1"/>
    <property type="molecule type" value="Genomic_DNA"/>
</dbReference>
<proteinExistence type="predicted"/>
<keyword evidence="2" id="KW-0472">Membrane</keyword>
<gene>
    <name evidence="3" type="ORF">AC579_770</name>
</gene>
<evidence type="ECO:0000256" key="1">
    <source>
        <dbReference type="SAM" id="MobiDB-lite"/>
    </source>
</evidence>
<accession>A0A139IH74</accession>
<feature type="compositionally biased region" description="Low complexity" evidence="1">
    <location>
        <begin position="402"/>
        <end position="413"/>
    </location>
</feature>
<feature type="transmembrane region" description="Helical" evidence="2">
    <location>
        <begin position="214"/>
        <end position="237"/>
    </location>
</feature>
<dbReference type="AlphaFoldDB" id="A0A139IH74"/>
<feature type="transmembrane region" description="Helical" evidence="2">
    <location>
        <begin position="119"/>
        <end position="135"/>
    </location>
</feature>
<evidence type="ECO:0000313" key="4">
    <source>
        <dbReference type="Proteomes" id="UP000073492"/>
    </source>
</evidence>
<keyword evidence="2" id="KW-1133">Transmembrane helix</keyword>
<protein>
    <submittedName>
        <fullName evidence="3">Uncharacterized protein</fullName>
    </submittedName>
</protein>
<feature type="transmembrane region" description="Helical" evidence="2">
    <location>
        <begin position="78"/>
        <end position="99"/>
    </location>
</feature>
<evidence type="ECO:0000313" key="3">
    <source>
        <dbReference type="EMBL" id="KXT14103.1"/>
    </source>
</evidence>
<evidence type="ECO:0000256" key="2">
    <source>
        <dbReference type="SAM" id="Phobius"/>
    </source>
</evidence>
<name>A0A139IH74_9PEZI</name>
<keyword evidence="2" id="KW-0812">Transmembrane</keyword>
<dbReference type="STRING" id="113226.A0A139IH74"/>
<reference evidence="3 4" key="1">
    <citation type="submission" date="2015-07" db="EMBL/GenBank/DDBJ databases">
        <title>Comparative genomics of the Sigatoka disease complex on banana suggests a link between parallel evolutionary changes in Pseudocercospora fijiensis and Pseudocercospora eumusae and increased virulence on the banana host.</title>
        <authorList>
            <person name="Chang T.-C."/>
            <person name="Salvucci A."/>
            <person name="Crous P.W."/>
            <person name="Stergiopoulos I."/>
        </authorList>
    </citation>
    <scope>NUCLEOTIDE SEQUENCE [LARGE SCALE GENOMIC DNA]</scope>
    <source>
        <strain evidence="3 4">CBS 116634</strain>
    </source>
</reference>
<dbReference type="OrthoDB" id="3649466at2759"/>
<comment type="caution">
    <text evidence="3">The sequence shown here is derived from an EMBL/GenBank/DDBJ whole genome shotgun (WGS) entry which is preliminary data.</text>
</comment>
<dbReference type="Proteomes" id="UP000073492">
    <property type="component" value="Unassembled WGS sequence"/>
</dbReference>
<organism evidence="3 4">
    <name type="scientific">Pseudocercospora musae</name>
    <dbReference type="NCBI Taxonomy" id="113226"/>
    <lineage>
        <taxon>Eukaryota</taxon>
        <taxon>Fungi</taxon>
        <taxon>Dikarya</taxon>
        <taxon>Ascomycota</taxon>
        <taxon>Pezizomycotina</taxon>
        <taxon>Dothideomycetes</taxon>
        <taxon>Dothideomycetidae</taxon>
        <taxon>Mycosphaerellales</taxon>
        <taxon>Mycosphaerellaceae</taxon>
        <taxon>Pseudocercospora</taxon>
    </lineage>
</organism>